<keyword evidence="4" id="KW-0963">Cytoplasm</keyword>
<evidence type="ECO:0000256" key="12">
    <source>
        <dbReference type="SAM" id="MobiDB-lite"/>
    </source>
</evidence>
<comment type="caution">
    <text evidence="14">The sequence shown here is derived from an EMBL/GenBank/DDBJ whole genome shotgun (WGS) entry which is preliminary data.</text>
</comment>
<organism evidence="14 15">
    <name type="scientific">Paratrimastix pyriformis</name>
    <dbReference type="NCBI Taxonomy" id="342808"/>
    <lineage>
        <taxon>Eukaryota</taxon>
        <taxon>Metamonada</taxon>
        <taxon>Preaxostyla</taxon>
        <taxon>Paratrimastigidae</taxon>
        <taxon>Paratrimastix</taxon>
    </lineage>
</organism>
<keyword evidence="8" id="KW-0648">Protein biosynthesis</keyword>
<comment type="catalytic activity">
    <reaction evidence="11">
        <text>tRNA(Asn) + L-asparagine + ATP = L-asparaginyl-tRNA(Asn) + AMP + diphosphate + H(+)</text>
        <dbReference type="Rhea" id="RHEA:11180"/>
        <dbReference type="Rhea" id="RHEA-COMP:9659"/>
        <dbReference type="Rhea" id="RHEA-COMP:9674"/>
        <dbReference type="ChEBI" id="CHEBI:15378"/>
        <dbReference type="ChEBI" id="CHEBI:30616"/>
        <dbReference type="ChEBI" id="CHEBI:33019"/>
        <dbReference type="ChEBI" id="CHEBI:58048"/>
        <dbReference type="ChEBI" id="CHEBI:78442"/>
        <dbReference type="ChEBI" id="CHEBI:78515"/>
        <dbReference type="ChEBI" id="CHEBI:456215"/>
        <dbReference type="EC" id="6.1.1.22"/>
    </reaction>
</comment>
<dbReference type="CDD" id="cd04323">
    <property type="entry name" value="AsnRS_cyto_like_N"/>
    <property type="match status" value="1"/>
</dbReference>
<keyword evidence="7" id="KW-0067">ATP-binding</keyword>
<evidence type="ECO:0000313" key="15">
    <source>
        <dbReference type="Proteomes" id="UP001141327"/>
    </source>
</evidence>
<feature type="region of interest" description="Disordered" evidence="12">
    <location>
        <begin position="1"/>
        <end position="65"/>
    </location>
</feature>
<dbReference type="InterPro" id="IPR006195">
    <property type="entry name" value="aa-tRNA-synth_II"/>
</dbReference>
<evidence type="ECO:0000256" key="6">
    <source>
        <dbReference type="ARBA" id="ARBA00022741"/>
    </source>
</evidence>
<keyword evidence="6" id="KW-0547">Nucleotide-binding</keyword>
<reference evidence="14" key="1">
    <citation type="journal article" date="2022" name="bioRxiv">
        <title>Genomics of Preaxostyla Flagellates Illuminates Evolutionary Transitions and the Path Towards Mitochondrial Loss.</title>
        <authorList>
            <person name="Novak L.V.F."/>
            <person name="Treitli S.C."/>
            <person name="Pyrih J."/>
            <person name="Halakuc P."/>
            <person name="Pipaliya S.V."/>
            <person name="Vacek V."/>
            <person name="Brzon O."/>
            <person name="Soukal P."/>
            <person name="Eme L."/>
            <person name="Dacks J.B."/>
            <person name="Karnkowska A."/>
            <person name="Elias M."/>
            <person name="Hampl V."/>
        </authorList>
    </citation>
    <scope>NUCLEOTIDE SEQUENCE</scope>
    <source>
        <strain evidence="14">RCP-MX</strain>
    </source>
</reference>
<dbReference type="InterPro" id="IPR004364">
    <property type="entry name" value="Aa-tRNA-synt_II"/>
</dbReference>
<dbReference type="Proteomes" id="UP001141327">
    <property type="component" value="Unassembled WGS sequence"/>
</dbReference>
<feature type="region of interest" description="Disordered" evidence="12">
    <location>
        <begin position="72"/>
        <end position="91"/>
    </location>
</feature>
<name>A0ABQ8UDE5_9EUKA</name>
<dbReference type="Pfam" id="PF00152">
    <property type="entry name" value="tRNA-synt_2"/>
    <property type="match status" value="1"/>
</dbReference>
<dbReference type="InterPro" id="IPR004365">
    <property type="entry name" value="NA-bd_OB_tRNA"/>
</dbReference>
<evidence type="ECO:0000256" key="5">
    <source>
        <dbReference type="ARBA" id="ARBA00022598"/>
    </source>
</evidence>
<dbReference type="GO" id="GO:0016874">
    <property type="term" value="F:ligase activity"/>
    <property type="evidence" value="ECO:0007669"/>
    <property type="project" value="UniProtKB-KW"/>
</dbReference>
<dbReference type="SUPFAM" id="SSF55681">
    <property type="entry name" value="Class II aaRS and biotin synthetases"/>
    <property type="match status" value="1"/>
</dbReference>
<evidence type="ECO:0000256" key="11">
    <source>
        <dbReference type="ARBA" id="ARBA00047844"/>
    </source>
</evidence>
<evidence type="ECO:0000256" key="8">
    <source>
        <dbReference type="ARBA" id="ARBA00022917"/>
    </source>
</evidence>
<dbReference type="Gene3D" id="2.40.50.140">
    <property type="entry name" value="Nucleic acid-binding proteins"/>
    <property type="match status" value="1"/>
</dbReference>
<dbReference type="InterPro" id="IPR002312">
    <property type="entry name" value="Asp/Asn-tRNA-synth_IIb"/>
</dbReference>
<evidence type="ECO:0000256" key="2">
    <source>
        <dbReference type="ARBA" id="ARBA00008226"/>
    </source>
</evidence>
<proteinExistence type="inferred from homology"/>
<keyword evidence="15" id="KW-1185">Reference proteome</keyword>
<dbReference type="InterPro" id="IPR012340">
    <property type="entry name" value="NA-bd_OB-fold"/>
</dbReference>
<dbReference type="Gene3D" id="3.30.930.10">
    <property type="entry name" value="Bira Bifunctional Protein, Domain 2"/>
    <property type="match status" value="1"/>
</dbReference>
<evidence type="ECO:0000256" key="1">
    <source>
        <dbReference type="ARBA" id="ARBA00004496"/>
    </source>
</evidence>
<evidence type="ECO:0000256" key="4">
    <source>
        <dbReference type="ARBA" id="ARBA00022490"/>
    </source>
</evidence>
<dbReference type="PANTHER" id="PTHR22594:SF16">
    <property type="entry name" value="ASPARAGINE--TRNA LIGASE, CYTOPLASMIC"/>
    <property type="match status" value="1"/>
</dbReference>
<evidence type="ECO:0000313" key="14">
    <source>
        <dbReference type="EMBL" id="KAJ4457284.1"/>
    </source>
</evidence>
<evidence type="ECO:0000256" key="3">
    <source>
        <dbReference type="ARBA" id="ARBA00012816"/>
    </source>
</evidence>
<keyword evidence="5 14" id="KW-0436">Ligase</keyword>
<dbReference type="InterPro" id="IPR045864">
    <property type="entry name" value="aa-tRNA-synth_II/BPL/LPL"/>
</dbReference>
<sequence length="540" mass="61506">MQEPTTPPATQTPPEKPEKEEEGEEGQRGSYEKPPYEDELQAALAAEIAKTAQETGKEVSLSAKKKIEKRLRGDFKKKYKKPTPTASPAPAAKAPELVRLVEPATPAPAFKIHTLQLHATQRVSVFGWVHQFRQQGAKLAFVVLRDGTGFLQCVLGAPMIQSVDFPKISREASVRMVGTLRLEARAPGGVELAVDYWELIGTSAPDLETKANADSLPDQLLNNRHIVIRGETSSSVLRMRSRMLFELRKFFFERHFEEVTCPTIVQTQCEGGSTLFPLTYYGEPAYLTQSSQLYLETVIPALGDVFTVMPSYRAEKSLTRRHLAEYTHFEAEMPFISFENLLQTLEDMICTVVERMLTQYHDEIHLLNPEIALPPRPFLRMTYADAIRWLQEHEVWKEPETKTPYTYGDDIPEKPERFMVDTIGRPIFMTRFPLAIKAFYMKKCPDNPIETESVDVLMPGIGEIVGGSMRNHDLEDLIRQYQANGIPPEKYYWYIDQRKYGTCPHGGFGLGVERLICWLLKQEHIRTACLYPRYMGRATP</sequence>
<feature type="compositionally biased region" description="Pro residues" evidence="12">
    <location>
        <begin position="1"/>
        <end position="11"/>
    </location>
</feature>
<dbReference type="CDD" id="cd00776">
    <property type="entry name" value="AsxRS_core"/>
    <property type="match status" value="1"/>
</dbReference>
<dbReference type="InterPro" id="IPR004522">
    <property type="entry name" value="Asn-tRNA-ligase"/>
</dbReference>
<dbReference type="EMBL" id="JAPMOS010000050">
    <property type="protein sequence ID" value="KAJ4457284.1"/>
    <property type="molecule type" value="Genomic_DNA"/>
</dbReference>
<dbReference type="Pfam" id="PF01336">
    <property type="entry name" value="tRNA_anti-codon"/>
    <property type="match status" value="1"/>
</dbReference>
<gene>
    <name evidence="14" type="ORF">PAPYR_7293</name>
</gene>
<evidence type="ECO:0000256" key="9">
    <source>
        <dbReference type="ARBA" id="ARBA00023146"/>
    </source>
</evidence>
<comment type="subcellular location">
    <subcellularLocation>
        <location evidence="1">Cytoplasm</location>
    </subcellularLocation>
</comment>
<accession>A0ABQ8UDE5</accession>
<dbReference type="SUPFAM" id="SSF50249">
    <property type="entry name" value="Nucleic acid-binding proteins"/>
    <property type="match status" value="1"/>
</dbReference>
<feature type="compositionally biased region" description="Low complexity" evidence="12">
    <location>
        <begin position="82"/>
        <end position="91"/>
    </location>
</feature>
<keyword evidence="9" id="KW-0030">Aminoacyl-tRNA synthetase</keyword>
<feature type="domain" description="Aminoacyl-transfer RNA synthetases class-II family profile" evidence="13">
    <location>
        <begin position="237"/>
        <end position="532"/>
    </location>
</feature>
<dbReference type="PROSITE" id="PS50862">
    <property type="entry name" value="AA_TRNA_LIGASE_II"/>
    <property type="match status" value="1"/>
</dbReference>
<dbReference type="EC" id="6.1.1.22" evidence="3"/>
<evidence type="ECO:0000256" key="10">
    <source>
        <dbReference type="ARBA" id="ARBA00029886"/>
    </source>
</evidence>
<dbReference type="PRINTS" id="PR01042">
    <property type="entry name" value="TRNASYNTHASP"/>
</dbReference>
<evidence type="ECO:0000259" key="13">
    <source>
        <dbReference type="PROSITE" id="PS50862"/>
    </source>
</evidence>
<protein>
    <recommendedName>
        <fullName evidence="3">asparagine--tRNA ligase</fullName>
        <ecNumber evidence="3">6.1.1.22</ecNumber>
    </recommendedName>
    <alternativeName>
        <fullName evidence="10">Asparaginyl-tRNA synthetase</fullName>
    </alternativeName>
</protein>
<dbReference type="PANTHER" id="PTHR22594">
    <property type="entry name" value="ASPARTYL/LYSYL-TRNA SYNTHETASE"/>
    <property type="match status" value="1"/>
</dbReference>
<feature type="compositionally biased region" description="Basic and acidic residues" evidence="12">
    <location>
        <begin position="15"/>
        <end position="36"/>
    </location>
</feature>
<comment type="similarity">
    <text evidence="2">Belongs to the class-II aminoacyl-tRNA synthetase family.</text>
</comment>
<dbReference type="NCBIfam" id="TIGR00457">
    <property type="entry name" value="asnS"/>
    <property type="match status" value="1"/>
</dbReference>
<evidence type="ECO:0000256" key="7">
    <source>
        <dbReference type="ARBA" id="ARBA00022840"/>
    </source>
</evidence>